<protein>
    <submittedName>
        <fullName evidence="2">Glycine cleavage system H protein</fullName>
    </submittedName>
</protein>
<feature type="region of interest" description="Disordered" evidence="1">
    <location>
        <begin position="1"/>
        <end position="131"/>
    </location>
</feature>
<dbReference type="EMBL" id="CADCVO010000490">
    <property type="protein sequence ID" value="CAA9514831.1"/>
    <property type="molecule type" value="Genomic_DNA"/>
</dbReference>
<feature type="compositionally biased region" description="Basic and acidic residues" evidence="1">
    <location>
        <begin position="121"/>
        <end position="131"/>
    </location>
</feature>
<evidence type="ECO:0000313" key="2">
    <source>
        <dbReference type="EMBL" id="CAA9514831.1"/>
    </source>
</evidence>
<feature type="non-terminal residue" evidence="2">
    <location>
        <position position="131"/>
    </location>
</feature>
<accession>A0A6J4T6V4</accession>
<feature type="non-terminal residue" evidence="2">
    <location>
        <position position="1"/>
    </location>
</feature>
<reference evidence="2" key="1">
    <citation type="submission" date="2020-02" db="EMBL/GenBank/DDBJ databases">
        <authorList>
            <person name="Meier V. D."/>
        </authorList>
    </citation>
    <scope>NUCLEOTIDE SEQUENCE</scope>
    <source>
        <strain evidence="2">AVDCRST_MAG13</strain>
    </source>
</reference>
<feature type="compositionally biased region" description="Low complexity" evidence="1">
    <location>
        <begin position="10"/>
        <end position="19"/>
    </location>
</feature>
<dbReference type="AlphaFoldDB" id="A0A6J4T6V4"/>
<name>A0A6J4T6V4_9ACTN</name>
<sequence length="131" mass="14872">DHDGRRELSRGPALPPRARLGPDRRGRRHARRDLVRPGRPGRGRLLRPAAGRRHRHEGRVLRRGGVREGGLGRHLARLGRDRRGQRGALRRPREDQRRPLRRGVAREGPDDGPVRARQPHGGREVRGYAGV</sequence>
<organism evidence="2">
    <name type="scientific">uncultured Solirubrobacteraceae bacterium</name>
    <dbReference type="NCBI Taxonomy" id="1162706"/>
    <lineage>
        <taxon>Bacteria</taxon>
        <taxon>Bacillati</taxon>
        <taxon>Actinomycetota</taxon>
        <taxon>Thermoleophilia</taxon>
        <taxon>Solirubrobacterales</taxon>
        <taxon>Solirubrobacteraceae</taxon>
        <taxon>environmental samples</taxon>
    </lineage>
</organism>
<feature type="compositionally biased region" description="Basic residues" evidence="1">
    <location>
        <begin position="39"/>
        <end position="64"/>
    </location>
</feature>
<feature type="compositionally biased region" description="Basic and acidic residues" evidence="1">
    <location>
        <begin position="91"/>
        <end position="114"/>
    </location>
</feature>
<gene>
    <name evidence="2" type="ORF">AVDCRST_MAG13-3008</name>
</gene>
<evidence type="ECO:0000256" key="1">
    <source>
        <dbReference type="SAM" id="MobiDB-lite"/>
    </source>
</evidence>
<proteinExistence type="predicted"/>